<evidence type="ECO:0000256" key="1">
    <source>
        <dbReference type="ARBA" id="ARBA00004651"/>
    </source>
</evidence>
<dbReference type="RefSeq" id="WP_345582097.1">
    <property type="nucleotide sequence ID" value="NZ_BAABLV010000027.1"/>
</dbReference>
<evidence type="ECO:0000313" key="9">
    <source>
        <dbReference type="Proteomes" id="UP001501521"/>
    </source>
</evidence>
<evidence type="ECO:0000256" key="5">
    <source>
        <dbReference type="ARBA" id="ARBA00022989"/>
    </source>
</evidence>
<comment type="caution">
    <text evidence="8">The sequence shown here is derived from an EMBL/GenBank/DDBJ whole genome shotgun (WGS) entry which is preliminary data.</text>
</comment>
<protein>
    <submittedName>
        <fullName evidence="8">DoxX family protein</fullName>
    </submittedName>
</protein>
<dbReference type="Proteomes" id="UP001501521">
    <property type="component" value="Unassembled WGS sequence"/>
</dbReference>
<feature type="transmembrane region" description="Helical" evidence="7">
    <location>
        <begin position="57"/>
        <end position="78"/>
    </location>
</feature>
<keyword evidence="3" id="KW-1003">Cell membrane</keyword>
<keyword evidence="9" id="KW-1185">Reference proteome</keyword>
<dbReference type="PANTHER" id="PTHR33452:SF1">
    <property type="entry name" value="INNER MEMBRANE PROTEIN YPHA-RELATED"/>
    <property type="match status" value="1"/>
</dbReference>
<dbReference type="EMBL" id="BAABLV010000027">
    <property type="protein sequence ID" value="GAA4900271.1"/>
    <property type="molecule type" value="Genomic_DNA"/>
</dbReference>
<dbReference type="InterPro" id="IPR051907">
    <property type="entry name" value="DoxX-like_oxidoreductase"/>
</dbReference>
<dbReference type="Pfam" id="PF07681">
    <property type="entry name" value="DoxX"/>
    <property type="match status" value="1"/>
</dbReference>
<feature type="transmembrane region" description="Helical" evidence="7">
    <location>
        <begin position="85"/>
        <end position="106"/>
    </location>
</feature>
<evidence type="ECO:0000256" key="6">
    <source>
        <dbReference type="ARBA" id="ARBA00023136"/>
    </source>
</evidence>
<gene>
    <name evidence="8" type="ORF">GCM10025789_18330</name>
</gene>
<evidence type="ECO:0000256" key="2">
    <source>
        <dbReference type="ARBA" id="ARBA00006679"/>
    </source>
</evidence>
<evidence type="ECO:0000256" key="7">
    <source>
        <dbReference type="SAM" id="Phobius"/>
    </source>
</evidence>
<accession>A0ABP9FDS0</accession>
<dbReference type="PANTHER" id="PTHR33452">
    <property type="entry name" value="OXIDOREDUCTASE CATD-RELATED"/>
    <property type="match status" value="1"/>
</dbReference>
<keyword evidence="5 7" id="KW-1133">Transmembrane helix</keyword>
<name>A0ABP9FDS0_9ACTN</name>
<feature type="transmembrane region" description="Helical" evidence="7">
    <location>
        <begin position="12"/>
        <end position="32"/>
    </location>
</feature>
<comment type="subcellular location">
    <subcellularLocation>
        <location evidence="1">Cell membrane</location>
        <topology evidence="1">Multi-pass membrane protein</topology>
    </subcellularLocation>
</comment>
<feature type="transmembrane region" description="Helical" evidence="7">
    <location>
        <begin position="112"/>
        <end position="133"/>
    </location>
</feature>
<evidence type="ECO:0000256" key="3">
    <source>
        <dbReference type="ARBA" id="ARBA00022475"/>
    </source>
</evidence>
<organism evidence="8 9">
    <name type="scientific">Tessaracoccus lubricantis</name>
    <dbReference type="NCBI Taxonomy" id="545543"/>
    <lineage>
        <taxon>Bacteria</taxon>
        <taxon>Bacillati</taxon>
        <taxon>Actinomycetota</taxon>
        <taxon>Actinomycetes</taxon>
        <taxon>Propionibacteriales</taxon>
        <taxon>Propionibacteriaceae</taxon>
        <taxon>Tessaracoccus</taxon>
    </lineage>
</organism>
<evidence type="ECO:0000313" key="8">
    <source>
        <dbReference type="EMBL" id="GAA4900271.1"/>
    </source>
</evidence>
<sequence>MKSLITLPTAARNVALLVARVIVGAVLIAHGIQKFSEWTLAGIGAAFAEMGVPAPQLSATIAAFVELVGGILLLAGAFSAIAGFVVALEMLGAAVIVHLSGGVFVASNGWELVGVIAAAALAVGVAGAGRYSVDALILDRTSGVAVGDRELATVGR</sequence>
<comment type="similarity">
    <text evidence="2">Belongs to the DoxX family.</text>
</comment>
<keyword evidence="6 7" id="KW-0472">Membrane</keyword>
<dbReference type="InterPro" id="IPR032808">
    <property type="entry name" value="DoxX"/>
</dbReference>
<keyword evidence="4 7" id="KW-0812">Transmembrane</keyword>
<evidence type="ECO:0000256" key="4">
    <source>
        <dbReference type="ARBA" id="ARBA00022692"/>
    </source>
</evidence>
<reference evidence="9" key="1">
    <citation type="journal article" date="2019" name="Int. J. Syst. Evol. Microbiol.">
        <title>The Global Catalogue of Microorganisms (GCM) 10K type strain sequencing project: providing services to taxonomists for standard genome sequencing and annotation.</title>
        <authorList>
            <consortium name="The Broad Institute Genomics Platform"/>
            <consortium name="The Broad Institute Genome Sequencing Center for Infectious Disease"/>
            <person name="Wu L."/>
            <person name="Ma J."/>
        </authorList>
    </citation>
    <scope>NUCLEOTIDE SEQUENCE [LARGE SCALE GENOMIC DNA]</scope>
    <source>
        <strain evidence="9">JCM 19125</strain>
    </source>
</reference>
<proteinExistence type="inferred from homology"/>